<feature type="domain" description="DUF4397" evidence="1">
    <location>
        <begin position="56"/>
        <end position="167"/>
    </location>
</feature>
<sequence length="246" mass="26539">MAINQFCSEIDLNIKMKTDLKNFSTATKIILSLLAITLTITACKKDFNNDPIEAAGIGFVHASPGTGALDFILDNQKINSFTYTKDLGYYAAYPGIRLVGVAKKDTLKYLTTANATLKSGSFYSVFVVDTLKSTKLLILEDDLKAPETDKAKVRFVNLSPGSAPFDLAIAGTDAPLFTAKAFKEFTTFSNIAPNDSYTFQLKQGGAVKVSLPAVKIEKGKIYTIWAKGLSSKTDSTGVGLSVMTNK</sequence>
<evidence type="ECO:0000259" key="1">
    <source>
        <dbReference type="Pfam" id="PF14344"/>
    </source>
</evidence>
<name>A0A1I0U6S7_9SPHI</name>
<dbReference type="Proteomes" id="UP000198836">
    <property type="component" value="Unassembled WGS sequence"/>
</dbReference>
<organism evidence="2 3">
    <name type="scientific">Pedobacter suwonensis</name>
    <dbReference type="NCBI Taxonomy" id="332999"/>
    <lineage>
        <taxon>Bacteria</taxon>
        <taxon>Pseudomonadati</taxon>
        <taxon>Bacteroidota</taxon>
        <taxon>Sphingobacteriia</taxon>
        <taxon>Sphingobacteriales</taxon>
        <taxon>Sphingobacteriaceae</taxon>
        <taxon>Pedobacter</taxon>
    </lineage>
</organism>
<dbReference type="Pfam" id="PF14344">
    <property type="entry name" value="DUF4397"/>
    <property type="match status" value="1"/>
</dbReference>
<dbReference type="STRING" id="332999.SAMN04488511_12343"/>
<proteinExistence type="predicted"/>
<reference evidence="3" key="1">
    <citation type="submission" date="2016-10" db="EMBL/GenBank/DDBJ databases">
        <authorList>
            <person name="Varghese N."/>
            <person name="Submissions S."/>
        </authorList>
    </citation>
    <scope>NUCLEOTIDE SEQUENCE [LARGE SCALE GENOMIC DNA]</scope>
    <source>
        <strain evidence="3">DSM 18130</strain>
    </source>
</reference>
<keyword evidence="3" id="KW-1185">Reference proteome</keyword>
<dbReference type="InterPro" id="IPR025510">
    <property type="entry name" value="DUF4397"/>
</dbReference>
<gene>
    <name evidence="2" type="ORF">SAMN04488511_12343</name>
</gene>
<evidence type="ECO:0000313" key="2">
    <source>
        <dbReference type="EMBL" id="SFA59751.1"/>
    </source>
</evidence>
<protein>
    <recommendedName>
        <fullName evidence="1">DUF4397 domain-containing protein</fullName>
    </recommendedName>
</protein>
<accession>A0A1I0U6S7</accession>
<dbReference type="AlphaFoldDB" id="A0A1I0U6S7"/>
<evidence type="ECO:0000313" key="3">
    <source>
        <dbReference type="Proteomes" id="UP000198836"/>
    </source>
</evidence>
<dbReference type="EMBL" id="FOJM01000023">
    <property type="protein sequence ID" value="SFA59751.1"/>
    <property type="molecule type" value="Genomic_DNA"/>
</dbReference>